<evidence type="ECO:0008006" key="2">
    <source>
        <dbReference type="Google" id="ProtNLM"/>
    </source>
</evidence>
<comment type="caution">
    <text evidence="1">The sequence shown here is derived from an EMBL/GenBank/DDBJ whole genome shotgun (WGS) entry which is preliminary data.</text>
</comment>
<organism evidence="1">
    <name type="scientific">marine sediment metagenome</name>
    <dbReference type="NCBI Taxonomy" id="412755"/>
    <lineage>
        <taxon>unclassified sequences</taxon>
        <taxon>metagenomes</taxon>
        <taxon>ecological metagenomes</taxon>
    </lineage>
</organism>
<proteinExistence type="predicted"/>
<dbReference type="Gene3D" id="1.25.40.10">
    <property type="entry name" value="Tetratricopeptide repeat domain"/>
    <property type="match status" value="1"/>
</dbReference>
<name>X1D458_9ZZZZ</name>
<dbReference type="InterPro" id="IPR011990">
    <property type="entry name" value="TPR-like_helical_dom_sf"/>
</dbReference>
<dbReference type="AlphaFoldDB" id="X1D458"/>
<reference evidence="1" key="1">
    <citation type="journal article" date="2014" name="Front. Microbiol.">
        <title>High frequency of phylogenetically diverse reductive dehalogenase-homologous genes in deep subseafloor sedimentary metagenomes.</title>
        <authorList>
            <person name="Kawai M."/>
            <person name="Futagami T."/>
            <person name="Toyoda A."/>
            <person name="Takaki Y."/>
            <person name="Nishi S."/>
            <person name="Hori S."/>
            <person name="Arai W."/>
            <person name="Tsubouchi T."/>
            <person name="Morono Y."/>
            <person name="Uchiyama I."/>
            <person name="Ito T."/>
            <person name="Fujiyama A."/>
            <person name="Inagaki F."/>
            <person name="Takami H."/>
        </authorList>
    </citation>
    <scope>NUCLEOTIDE SEQUENCE</scope>
    <source>
        <strain evidence="1">Expedition CK06-06</strain>
    </source>
</reference>
<protein>
    <recommendedName>
        <fullName evidence="2">MalT-like TPR region domain-containing protein</fullName>
    </recommendedName>
</protein>
<dbReference type="EMBL" id="BART01028001">
    <property type="protein sequence ID" value="GAG99912.1"/>
    <property type="molecule type" value="Genomic_DNA"/>
</dbReference>
<evidence type="ECO:0000313" key="1">
    <source>
        <dbReference type="EMBL" id="GAG99912.1"/>
    </source>
</evidence>
<accession>X1D458</accession>
<sequence length="58" mass="6388">DVGMAEISFQQALDVAREQIAKGAELRAASSLGKLWVEQGKYDAARTMLLEICNWFTG</sequence>
<feature type="non-terminal residue" evidence="1">
    <location>
        <position position="1"/>
    </location>
</feature>
<gene>
    <name evidence="1" type="ORF">S01H4_49496</name>
</gene>